<evidence type="ECO:0000313" key="10">
    <source>
        <dbReference type="Proteomes" id="UP000255467"/>
    </source>
</evidence>
<gene>
    <name evidence="9" type="ORF">NCTC1934_03885</name>
</gene>
<dbReference type="Pfam" id="PF04542">
    <property type="entry name" value="Sigma70_r2"/>
    <property type="match status" value="1"/>
</dbReference>
<dbReference type="GO" id="GO:0016987">
    <property type="term" value="F:sigma factor activity"/>
    <property type="evidence" value="ECO:0007669"/>
    <property type="project" value="UniProtKB-KW"/>
</dbReference>
<dbReference type="Gene3D" id="3.10.450.50">
    <property type="match status" value="1"/>
</dbReference>
<reference evidence="9 10" key="1">
    <citation type="submission" date="2018-06" db="EMBL/GenBank/DDBJ databases">
        <authorList>
            <consortium name="Pathogen Informatics"/>
            <person name="Doyle S."/>
        </authorList>
    </citation>
    <scope>NUCLEOTIDE SEQUENCE [LARGE SCALE GENOMIC DNA]</scope>
    <source>
        <strain evidence="9 10">NCTC1934</strain>
    </source>
</reference>
<dbReference type="InterPro" id="IPR036388">
    <property type="entry name" value="WH-like_DNA-bd_sf"/>
</dbReference>
<dbReference type="PANTHER" id="PTHR30173:SF43">
    <property type="entry name" value="ECF RNA POLYMERASE SIGMA FACTOR SIGI-RELATED"/>
    <property type="match status" value="1"/>
</dbReference>
<accession>A0A378YS88</accession>
<dbReference type="Gene3D" id="1.10.1740.10">
    <property type="match status" value="1"/>
</dbReference>
<keyword evidence="4" id="KW-0731">Sigma factor</keyword>
<keyword evidence="5" id="KW-0238">DNA-binding</keyword>
<dbReference type="InterPro" id="IPR032710">
    <property type="entry name" value="NTF2-like_dom_sf"/>
</dbReference>
<evidence type="ECO:0000259" key="8">
    <source>
        <dbReference type="Pfam" id="PF08281"/>
    </source>
</evidence>
<evidence type="ECO:0000313" key="9">
    <source>
        <dbReference type="EMBL" id="SUA79633.1"/>
    </source>
</evidence>
<proteinExistence type="inferred from homology"/>
<dbReference type="SUPFAM" id="SSF88946">
    <property type="entry name" value="Sigma2 domain of RNA polymerase sigma factors"/>
    <property type="match status" value="1"/>
</dbReference>
<comment type="subunit">
    <text evidence="2">Interacts transiently with the RNA polymerase catalytic core formed by RpoA, RpoB, RpoC and RpoZ (2 alpha, 1 beta, 1 beta' and 1 omega subunit) to form the RNA polymerase holoenzyme that can initiate transcription.</text>
</comment>
<protein>
    <submittedName>
        <fullName evidence="9">RNA polymerase sigma factor SigJ</fullName>
    </submittedName>
</protein>
<dbReference type="InterPro" id="IPR052704">
    <property type="entry name" value="ECF_Sigma-70_Domain"/>
</dbReference>
<dbReference type="Pfam" id="PF08281">
    <property type="entry name" value="Sigma70_r4_2"/>
    <property type="match status" value="1"/>
</dbReference>
<evidence type="ECO:0000259" key="7">
    <source>
        <dbReference type="Pfam" id="PF04542"/>
    </source>
</evidence>
<dbReference type="AlphaFoldDB" id="A0A378YS88"/>
<dbReference type="GO" id="GO:0006352">
    <property type="term" value="P:DNA-templated transcription initiation"/>
    <property type="evidence" value="ECO:0007669"/>
    <property type="project" value="InterPro"/>
</dbReference>
<evidence type="ECO:0000256" key="5">
    <source>
        <dbReference type="ARBA" id="ARBA00023125"/>
    </source>
</evidence>
<dbReference type="EMBL" id="UGRY01000002">
    <property type="protein sequence ID" value="SUA79633.1"/>
    <property type="molecule type" value="Genomic_DNA"/>
</dbReference>
<dbReference type="PANTHER" id="PTHR30173">
    <property type="entry name" value="SIGMA 19 FACTOR"/>
    <property type="match status" value="1"/>
</dbReference>
<keyword evidence="3" id="KW-0805">Transcription regulation</keyword>
<dbReference type="SUPFAM" id="SSF88659">
    <property type="entry name" value="Sigma3 and sigma4 domains of RNA polymerase sigma factors"/>
    <property type="match status" value="1"/>
</dbReference>
<dbReference type="Gene3D" id="1.10.10.10">
    <property type="entry name" value="Winged helix-like DNA-binding domain superfamily/Winged helix DNA-binding domain"/>
    <property type="match status" value="1"/>
</dbReference>
<dbReference type="InterPro" id="IPR014284">
    <property type="entry name" value="RNA_pol_sigma-70_dom"/>
</dbReference>
<dbReference type="InterPro" id="IPR013249">
    <property type="entry name" value="RNA_pol_sigma70_r4_t2"/>
</dbReference>
<keyword evidence="6" id="KW-0804">Transcription</keyword>
<dbReference type="OrthoDB" id="3211555at2"/>
<keyword evidence="10" id="KW-1185">Reference proteome</keyword>
<evidence type="ECO:0000256" key="4">
    <source>
        <dbReference type="ARBA" id="ARBA00023082"/>
    </source>
</evidence>
<dbReference type="GO" id="GO:0003677">
    <property type="term" value="F:DNA binding"/>
    <property type="evidence" value="ECO:0007669"/>
    <property type="project" value="UniProtKB-KW"/>
</dbReference>
<evidence type="ECO:0000256" key="2">
    <source>
        <dbReference type="ARBA" id="ARBA00011344"/>
    </source>
</evidence>
<dbReference type="Proteomes" id="UP000255467">
    <property type="component" value="Unassembled WGS sequence"/>
</dbReference>
<feature type="domain" description="RNA polymerase sigma factor 70 region 4 type 2" evidence="8">
    <location>
        <begin position="107"/>
        <end position="158"/>
    </location>
</feature>
<comment type="similarity">
    <text evidence="1">Belongs to the sigma-70 factor family. ECF subfamily.</text>
</comment>
<dbReference type="RefSeq" id="WP_039815857.1">
    <property type="nucleotide sequence ID" value="NZ_UGRY01000002.1"/>
</dbReference>
<dbReference type="InterPro" id="IPR013324">
    <property type="entry name" value="RNA_pol_sigma_r3/r4-like"/>
</dbReference>
<feature type="domain" description="RNA polymerase sigma-70 region 2" evidence="7">
    <location>
        <begin position="11"/>
        <end position="74"/>
    </location>
</feature>
<dbReference type="InterPro" id="IPR013325">
    <property type="entry name" value="RNA_pol_sigma_r2"/>
</dbReference>
<sequence>MSDRDELTRQFEAQRPHLRAVGYRMLGSWAAAEDAVQDTWLRLHRTDPAEVANLPAWLTTVISRICLDHLRSRAAHPEHPLDDAAPDLRDTTYDPEQAAVQTDSVSRALLVVLDRLSPAERVAFVLHDVFAVPFDQIAVVVDRTPTAAKQLASRARRRVRGNPAVSPVDLARHRRVVEAFLDAAHTGNVEALLAILAPDVVRRADAAAVLTGTPLTAHGITRVTEDIARFGRRAAFAEPALIDGTVGAVVAPRGHLTLVLRFQFEGTRITEYEVIADPDRLRTLAIATLP</sequence>
<dbReference type="SUPFAM" id="SSF54427">
    <property type="entry name" value="NTF2-like"/>
    <property type="match status" value="1"/>
</dbReference>
<evidence type="ECO:0000256" key="1">
    <source>
        <dbReference type="ARBA" id="ARBA00010641"/>
    </source>
</evidence>
<dbReference type="InterPro" id="IPR007627">
    <property type="entry name" value="RNA_pol_sigma70_r2"/>
</dbReference>
<dbReference type="NCBIfam" id="TIGR02937">
    <property type="entry name" value="sigma70-ECF"/>
    <property type="match status" value="1"/>
</dbReference>
<organism evidence="9 10">
    <name type="scientific">Nocardia otitidiscaviarum</name>
    <dbReference type="NCBI Taxonomy" id="1823"/>
    <lineage>
        <taxon>Bacteria</taxon>
        <taxon>Bacillati</taxon>
        <taxon>Actinomycetota</taxon>
        <taxon>Actinomycetes</taxon>
        <taxon>Mycobacteriales</taxon>
        <taxon>Nocardiaceae</taxon>
        <taxon>Nocardia</taxon>
    </lineage>
</organism>
<evidence type="ECO:0000256" key="6">
    <source>
        <dbReference type="ARBA" id="ARBA00023163"/>
    </source>
</evidence>
<name>A0A378YS88_9NOCA</name>
<evidence type="ECO:0000256" key="3">
    <source>
        <dbReference type="ARBA" id="ARBA00023015"/>
    </source>
</evidence>
<dbReference type="STRING" id="1406858.GCA_000710895_04305"/>